<evidence type="ECO:0000313" key="2">
    <source>
        <dbReference type="EMBL" id="UVC49789.1"/>
    </source>
</evidence>
<reference evidence="2" key="1">
    <citation type="submission" date="2022-07" db="EMBL/GenBank/DDBJ databases">
        <title>Evaluation of T. orientalis genome assembly methods using nanopore sequencing and analysis of variation between genomes.</title>
        <authorList>
            <person name="Yam J."/>
            <person name="Micallef M.L."/>
            <person name="Liu M."/>
            <person name="Djordjevic S.P."/>
            <person name="Bogema D.R."/>
            <person name="Jenkins C."/>
        </authorList>
    </citation>
    <scope>NUCLEOTIDE SEQUENCE</scope>
    <source>
        <strain evidence="2">Goon Nure</strain>
    </source>
</reference>
<dbReference type="GO" id="GO:0005685">
    <property type="term" value="C:U1 snRNP"/>
    <property type="evidence" value="ECO:0007669"/>
    <property type="project" value="TreeGrafter"/>
</dbReference>
<dbReference type="GO" id="GO:0003723">
    <property type="term" value="F:RNA binding"/>
    <property type="evidence" value="ECO:0007669"/>
    <property type="project" value="TreeGrafter"/>
</dbReference>
<dbReference type="InterPro" id="IPR036020">
    <property type="entry name" value="WW_dom_sf"/>
</dbReference>
<dbReference type="GO" id="GO:0071004">
    <property type="term" value="C:U2-type prespliceosome"/>
    <property type="evidence" value="ECO:0007669"/>
    <property type="project" value="TreeGrafter"/>
</dbReference>
<evidence type="ECO:0000259" key="1">
    <source>
        <dbReference type="PROSITE" id="PS50020"/>
    </source>
</evidence>
<gene>
    <name evidence="2" type="ORF">MACK_003903</name>
</gene>
<dbReference type="SMART" id="SM00441">
    <property type="entry name" value="FF"/>
    <property type="match status" value="1"/>
</dbReference>
<dbReference type="AlphaFoldDB" id="A0A976SJ23"/>
<dbReference type="PANTHER" id="PTHR11864:SF0">
    <property type="entry name" value="PRP40 PRE-MRNA PROCESSING FACTOR 40 HOMOLOG A (YEAST)"/>
    <property type="match status" value="1"/>
</dbReference>
<dbReference type="PROSITE" id="PS01159">
    <property type="entry name" value="WW_DOMAIN_1"/>
    <property type="match status" value="1"/>
</dbReference>
<dbReference type="PANTHER" id="PTHR11864">
    <property type="entry name" value="PRE-MRNA-PROCESSING PROTEIN PRP40"/>
    <property type="match status" value="1"/>
</dbReference>
<dbReference type="InterPro" id="IPR036517">
    <property type="entry name" value="FF_domain_sf"/>
</dbReference>
<dbReference type="Gene3D" id="1.10.10.440">
    <property type="entry name" value="FF domain"/>
    <property type="match status" value="1"/>
</dbReference>
<dbReference type="PROSITE" id="PS50020">
    <property type="entry name" value="WW_DOMAIN_2"/>
    <property type="match status" value="2"/>
</dbReference>
<sequence>MKMDSSKIWSEHISKDGRKYYYNQLTKKSQWYKPDELKSEQELLIEAKTKWRSFATAEGKIFYYNTETKESVWEIPEEIKSLMTEEDNLDNNVHDNTKAAFLSFLEGFNFSQKTNWDTALKLMENDPKWPVFSILSKGDKKQLFSEFTSQIHRRKQEEMRRKRTMVHSIIETQLGNWEELDCSTTYAEFAKRYHTYEWWNWVDEETRDNIFQDYIEANESRLKRRKKEQKVAAMDSLIDVMIRDYRVELLPWDRAKSKYRGYLDLYDIDVLNCHKYVFKQVYEDRYKEVERASYRLQRKLRSRFLNFLKEAVKRGEINSQTKFSDFIANHSKEAVYVDLVGQPGSAPIDLFAEVQNSLSAN</sequence>
<dbReference type="SUPFAM" id="SSF51045">
    <property type="entry name" value="WW domain"/>
    <property type="match status" value="2"/>
</dbReference>
<dbReference type="CDD" id="cd00201">
    <property type="entry name" value="WW"/>
    <property type="match status" value="2"/>
</dbReference>
<feature type="domain" description="WW" evidence="1">
    <location>
        <begin position="9"/>
        <end position="36"/>
    </location>
</feature>
<dbReference type="SUPFAM" id="SSF81698">
    <property type="entry name" value="FF domain"/>
    <property type="match status" value="2"/>
</dbReference>
<evidence type="ECO:0000313" key="3">
    <source>
        <dbReference type="Proteomes" id="UP000244811"/>
    </source>
</evidence>
<dbReference type="Proteomes" id="UP000244811">
    <property type="component" value="Chromosome 3"/>
</dbReference>
<organism evidence="2 3">
    <name type="scientific">Theileria orientalis</name>
    <dbReference type="NCBI Taxonomy" id="68886"/>
    <lineage>
        <taxon>Eukaryota</taxon>
        <taxon>Sar</taxon>
        <taxon>Alveolata</taxon>
        <taxon>Apicomplexa</taxon>
        <taxon>Aconoidasida</taxon>
        <taxon>Piroplasmida</taxon>
        <taxon>Theileriidae</taxon>
        <taxon>Theileria</taxon>
    </lineage>
</organism>
<dbReference type="InterPro" id="IPR001202">
    <property type="entry name" value="WW_dom"/>
</dbReference>
<protein>
    <submittedName>
        <fullName evidence="2">Formin binding protein 3</fullName>
    </submittedName>
</protein>
<dbReference type="GO" id="GO:0045292">
    <property type="term" value="P:mRNA cis splicing, via spliceosome"/>
    <property type="evidence" value="ECO:0007669"/>
    <property type="project" value="InterPro"/>
</dbReference>
<proteinExistence type="predicted"/>
<feature type="domain" description="WW" evidence="1">
    <location>
        <begin position="45"/>
        <end position="78"/>
    </location>
</feature>
<dbReference type="InterPro" id="IPR039726">
    <property type="entry name" value="Prp40-like"/>
</dbReference>
<name>A0A976SJ23_THEOR</name>
<dbReference type="Gene3D" id="2.20.70.10">
    <property type="match status" value="2"/>
</dbReference>
<dbReference type="EMBL" id="CP056070">
    <property type="protein sequence ID" value="UVC49789.1"/>
    <property type="molecule type" value="Genomic_DNA"/>
</dbReference>
<dbReference type="Pfam" id="PF01846">
    <property type="entry name" value="FF"/>
    <property type="match status" value="1"/>
</dbReference>
<accession>A0A976SJ23</accession>
<dbReference type="InterPro" id="IPR002713">
    <property type="entry name" value="FF_domain"/>
</dbReference>
<dbReference type="Pfam" id="PF00397">
    <property type="entry name" value="WW"/>
    <property type="match status" value="2"/>
</dbReference>
<dbReference type="SMART" id="SM00456">
    <property type="entry name" value="WW"/>
    <property type="match status" value="2"/>
</dbReference>